<dbReference type="EMBL" id="SHLD01000001">
    <property type="protein sequence ID" value="RZU78020.1"/>
    <property type="molecule type" value="Genomic_DNA"/>
</dbReference>
<keyword evidence="4" id="KW-1185">Reference proteome</keyword>
<dbReference type="AlphaFoldDB" id="A0A4Q8BIV7"/>
<feature type="region of interest" description="Disordered" evidence="1">
    <location>
        <begin position="42"/>
        <end position="63"/>
    </location>
</feature>
<comment type="caution">
    <text evidence="3">The sequence shown here is derived from an EMBL/GenBank/DDBJ whole genome shotgun (WGS) entry which is preliminary data.</text>
</comment>
<dbReference type="OrthoDB" id="3404371at2"/>
<proteinExistence type="predicted"/>
<feature type="transmembrane region" description="Helical" evidence="2">
    <location>
        <begin position="12"/>
        <end position="32"/>
    </location>
</feature>
<keyword evidence="2" id="KW-0472">Membrane</keyword>
<name>A0A4Q8BIV7_9ACTN</name>
<keyword evidence="2" id="KW-0812">Transmembrane</keyword>
<keyword evidence="2" id="KW-1133">Transmembrane helix</keyword>
<evidence type="ECO:0000256" key="2">
    <source>
        <dbReference type="SAM" id="Phobius"/>
    </source>
</evidence>
<gene>
    <name evidence="3" type="ORF">EV384_6767</name>
</gene>
<evidence type="ECO:0000313" key="3">
    <source>
        <dbReference type="EMBL" id="RZU78020.1"/>
    </source>
</evidence>
<dbReference type="Proteomes" id="UP000294114">
    <property type="component" value="Unassembled WGS sequence"/>
</dbReference>
<sequence>MAGETGSGALRELLLVAAVAGAGLLLAVVAAFGPWHPTSDGTARAGLVELHSPAGRTTGPTAS</sequence>
<reference evidence="3 4" key="1">
    <citation type="submission" date="2019-02" db="EMBL/GenBank/DDBJ databases">
        <title>Sequencing the genomes of 1000 actinobacteria strains.</title>
        <authorList>
            <person name="Klenk H.-P."/>
        </authorList>
    </citation>
    <scope>NUCLEOTIDE SEQUENCE [LARGE SCALE GENOMIC DNA]</scope>
    <source>
        <strain evidence="3 4">DSM 45612</strain>
    </source>
</reference>
<evidence type="ECO:0000313" key="4">
    <source>
        <dbReference type="Proteomes" id="UP000294114"/>
    </source>
</evidence>
<dbReference type="RefSeq" id="WP_130339767.1">
    <property type="nucleotide sequence ID" value="NZ_SHLD01000001.1"/>
</dbReference>
<accession>A0A4Q8BIV7</accession>
<evidence type="ECO:0000256" key="1">
    <source>
        <dbReference type="SAM" id="MobiDB-lite"/>
    </source>
</evidence>
<protein>
    <submittedName>
        <fullName evidence="3">Uncharacterized protein</fullName>
    </submittedName>
</protein>
<organism evidence="3 4">
    <name type="scientific">Micromonospora kangleipakensis</name>
    <dbReference type="NCBI Taxonomy" id="1077942"/>
    <lineage>
        <taxon>Bacteria</taxon>
        <taxon>Bacillati</taxon>
        <taxon>Actinomycetota</taxon>
        <taxon>Actinomycetes</taxon>
        <taxon>Micromonosporales</taxon>
        <taxon>Micromonosporaceae</taxon>
        <taxon>Micromonospora</taxon>
    </lineage>
</organism>